<gene>
    <name evidence="1" type="ORF">KYC_26977</name>
</gene>
<keyword evidence="2" id="KW-1185">Reference proteome</keyword>
<sequence>MKGRRNKRLRARQASGLVIKPPRLLRPQSLFLPAE</sequence>
<comment type="caution">
    <text evidence="1">The sequence shown here is derived from an EMBL/GenBank/DDBJ whole genome shotgun (WGS) entry which is preliminary data.</text>
</comment>
<accession>H0FF29</accession>
<organism evidence="1 2">
    <name type="scientific">Achromobacter arsenitoxydans SY8</name>
    <dbReference type="NCBI Taxonomy" id="477184"/>
    <lineage>
        <taxon>Bacteria</taxon>
        <taxon>Pseudomonadati</taxon>
        <taxon>Pseudomonadota</taxon>
        <taxon>Betaproteobacteria</taxon>
        <taxon>Burkholderiales</taxon>
        <taxon>Alcaligenaceae</taxon>
        <taxon>Achromobacter</taxon>
    </lineage>
</organism>
<dbReference type="PATRIC" id="fig|477184.5.peg.5294"/>
<protein>
    <submittedName>
        <fullName evidence="1">Uncharacterized protein</fullName>
    </submittedName>
</protein>
<dbReference type="AlphaFoldDB" id="H0FF29"/>
<evidence type="ECO:0000313" key="2">
    <source>
        <dbReference type="Proteomes" id="UP000003113"/>
    </source>
</evidence>
<name>H0FF29_9BURK</name>
<reference evidence="1 2" key="1">
    <citation type="journal article" date="2012" name="J. Bacteriol.">
        <title>Genome sequence of the highly efficient arsenite-oxidizing bacterium Achromobacter arsenitoxydans SY8.</title>
        <authorList>
            <person name="Li X."/>
            <person name="Hu Y."/>
            <person name="Gong J."/>
            <person name="Lin Y."/>
            <person name="Johnstone L."/>
            <person name="Rensing C."/>
            <person name="Wang G."/>
        </authorList>
    </citation>
    <scope>NUCLEOTIDE SEQUENCE [LARGE SCALE GENOMIC DNA]</scope>
    <source>
        <strain evidence="1 2">SY8</strain>
    </source>
</reference>
<proteinExistence type="predicted"/>
<evidence type="ECO:0000313" key="1">
    <source>
        <dbReference type="EMBL" id="EHK63137.1"/>
    </source>
</evidence>
<dbReference type="EMBL" id="AGUF01000087">
    <property type="protein sequence ID" value="EHK63137.1"/>
    <property type="molecule type" value="Genomic_DNA"/>
</dbReference>
<dbReference type="Proteomes" id="UP000003113">
    <property type="component" value="Unassembled WGS sequence"/>
</dbReference>